<keyword evidence="2" id="KW-0472">Membrane</keyword>
<dbReference type="RefSeq" id="WP_377398632.1">
    <property type="nucleotide sequence ID" value="NZ_JBHTFQ010000001.1"/>
</dbReference>
<name>A0ABW2UGH4_9RHOB</name>
<dbReference type="EMBL" id="JBHTFQ010000001">
    <property type="protein sequence ID" value="MFC7703081.1"/>
    <property type="molecule type" value="Genomic_DNA"/>
</dbReference>
<dbReference type="Pfam" id="PF13801">
    <property type="entry name" value="Metal_resist"/>
    <property type="match status" value="1"/>
</dbReference>
<organism evidence="3 4">
    <name type="scientific">Plastorhodobacter daqingensis</name>
    <dbReference type="NCBI Taxonomy" id="1387281"/>
    <lineage>
        <taxon>Bacteria</taxon>
        <taxon>Pseudomonadati</taxon>
        <taxon>Pseudomonadota</taxon>
        <taxon>Alphaproteobacteria</taxon>
        <taxon>Rhodobacterales</taxon>
        <taxon>Paracoccaceae</taxon>
        <taxon>Plastorhodobacter</taxon>
    </lineage>
</organism>
<reference evidence="4" key="1">
    <citation type="journal article" date="2019" name="Int. J. Syst. Evol. Microbiol.">
        <title>The Global Catalogue of Microorganisms (GCM) 10K type strain sequencing project: providing services to taxonomists for standard genome sequencing and annotation.</title>
        <authorList>
            <consortium name="The Broad Institute Genomics Platform"/>
            <consortium name="The Broad Institute Genome Sequencing Center for Infectious Disease"/>
            <person name="Wu L."/>
            <person name="Ma J."/>
        </authorList>
    </citation>
    <scope>NUCLEOTIDE SEQUENCE [LARGE SCALE GENOMIC DNA]</scope>
    <source>
        <strain evidence="4">CGMCC 1.12750</strain>
    </source>
</reference>
<evidence type="ECO:0000256" key="1">
    <source>
        <dbReference type="SAM" id="MobiDB-lite"/>
    </source>
</evidence>
<evidence type="ECO:0000256" key="2">
    <source>
        <dbReference type="SAM" id="Phobius"/>
    </source>
</evidence>
<feature type="transmembrane region" description="Helical" evidence="2">
    <location>
        <begin position="17"/>
        <end position="40"/>
    </location>
</feature>
<accession>A0ABW2UGH4</accession>
<evidence type="ECO:0000313" key="3">
    <source>
        <dbReference type="EMBL" id="MFC7703081.1"/>
    </source>
</evidence>
<dbReference type="InterPro" id="IPR025961">
    <property type="entry name" value="Metal_resist"/>
</dbReference>
<evidence type="ECO:0000313" key="4">
    <source>
        <dbReference type="Proteomes" id="UP001596516"/>
    </source>
</evidence>
<keyword evidence="4" id="KW-1185">Reference proteome</keyword>
<gene>
    <name evidence="3" type="ORF">ACFQXB_02590</name>
</gene>
<proteinExistence type="predicted"/>
<keyword evidence="2" id="KW-1133">Transmembrane helix</keyword>
<sequence length="177" mass="19498">MTTETDGKAAAPRWMRFALLGSLAVNLAILGVVVGTLLLHRGSGPPPVLRDLSLGLYTEALAPEDRDALRQAFRSAAPVVHGLRRSQQEDQKRLLEALRAQPFDPDAVQDILAAQRLRMMQGAELGQRALVTRLGTMSDAARAAYADRLEELMSRPRRGPRGADGERRAEDPRVRER</sequence>
<dbReference type="Proteomes" id="UP001596516">
    <property type="component" value="Unassembled WGS sequence"/>
</dbReference>
<protein>
    <submittedName>
        <fullName evidence="3">Periplasmic heavy metal sensor</fullName>
    </submittedName>
</protein>
<feature type="compositionally biased region" description="Basic and acidic residues" evidence="1">
    <location>
        <begin position="161"/>
        <end position="177"/>
    </location>
</feature>
<feature type="region of interest" description="Disordered" evidence="1">
    <location>
        <begin position="149"/>
        <end position="177"/>
    </location>
</feature>
<keyword evidence="2" id="KW-0812">Transmembrane</keyword>
<comment type="caution">
    <text evidence="3">The sequence shown here is derived from an EMBL/GenBank/DDBJ whole genome shotgun (WGS) entry which is preliminary data.</text>
</comment>